<dbReference type="RefSeq" id="XP_018263012.1">
    <property type="nucleotide sequence ID" value="XM_018407801.1"/>
</dbReference>
<reference evidence="2" key="1">
    <citation type="submission" date="2013-07" db="EMBL/GenBank/DDBJ databases">
        <title>The Genome Sequence of Cryptococcus dejecticola CBS10117.</title>
        <authorList>
            <consortium name="The Broad Institute Genome Sequencing Platform"/>
            <person name="Cuomo C."/>
            <person name="Litvintseva A."/>
            <person name="Chen Y."/>
            <person name="Heitman J."/>
            <person name="Sun S."/>
            <person name="Springer D."/>
            <person name="Dromer F."/>
            <person name="Young S.K."/>
            <person name="Zeng Q."/>
            <person name="Gargeya S."/>
            <person name="Fitzgerald M."/>
            <person name="Abouelleil A."/>
            <person name="Alvarado L."/>
            <person name="Berlin A.M."/>
            <person name="Chapman S.B."/>
            <person name="Dewar J."/>
            <person name="Goldberg J."/>
            <person name="Griggs A."/>
            <person name="Gujja S."/>
            <person name="Hansen M."/>
            <person name="Howarth C."/>
            <person name="Imamovic A."/>
            <person name="Larimer J."/>
            <person name="McCowan C."/>
            <person name="Murphy C."/>
            <person name="Pearson M."/>
            <person name="Priest M."/>
            <person name="Roberts A."/>
            <person name="Saif S."/>
            <person name="Shea T."/>
            <person name="Sykes S."/>
            <person name="Wortman J."/>
            <person name="Nusbaum C."/>
            <person name="Birren B."/>
        </authorList>
    </citation>
    <scope>NUCLEOTIDE SEQUENCE [LARGE SCALE GENOMIC DNA]</scope>
    <source>
        <strain evidence="2">CBS 10117</strain>
    </source>
</reference>
<dbReference type="InterPro" id="IPR001810">
    <property type="entry name" value="F-box_dom"/>
</dbReference>
<reference evidence="3" key="3">
    <citation type="submission" date="2024-02" db="EMBL/GenBank/DDBJ databases">
        <title>Comparative genomics of Cryptococcus and Kwoniella reveals pathogenesis evolution and contrasting modes of karyotype evolution via chromosome fusion or intercentromeric recombination.</title>
        <authorList>
            <person name="Coelho M.A."/>
            <person name="David-Palma M."/>
            <person name="Shea T."/>
            <person name="Bowers K."/>
            <person name="McGinley-Smith S."/>
            <person name="Mohammad A.W."/>
            <person name="Gnirke A."/>
            <person name="Yurkov A.M."/>
            <person name="Nowrousian M."/>
            <person name="Sun S."/>
            <person name="Cuomo C.A."/>
            <person name="Heitman J."/>
        </authorList>
    </citation>
    <scope>NUCLEOTIDE SEQUENCE</scope>
    <source>
        <strain evidence="3">CBS 10117</strain>
    </source>
</reference>
<dbReference type="Pfam" id="PF00646">
    <property type="entry name" value="F-box"/>
    <property type="match status" value="1"/>
</dbReference>
<sequence length="594" mass="67599">MDRLDDHLLSIIFELLPVPDIVVCLQVNKHFNKLIRKNARIELSAIGKLHAIPPSKGSDRVHARDEVLAIQGLNDNLINLRPVITTFDYPKNHELYMVWNDYIITRPRATKDDEDEFHKTGKHLVCTLWQDGATRKDVEVPFFTDRRTLAINADQDVLVVKEIEQLDADGEEFEEHLHIFHLFNPTTTPEPYRASSKITDKRLEGGQGEQQIRILPNGKFILQDLDVLRVYDWTAGKQLARYPPANVGCWHSRESWVITSDNLLVAVDVPTIKNKRWQRALAPPPAQFASLAVFDLDAYPPPAGIAWTPDLLLELPVGRKTLPSVVRSTGSVSKHNDRFDLATPPFDKPFLLQSSDPSVIQISIRVQLDNRKREILKIAVPITGLRTLMRDHPKQIFKSKDIDQPEERGVWGNFDNPFGGMERIPFSQWTWLSYVSMSNVLNPQEFQYGWHVISYDLDDLEDNGRLALKIQDYSPYNFVKPKIGSGEQSIVRKYRIEDLTKAQKAKDSVRIGPWRPRGYTPLVCSPVPRSMSGILKIHEKSPSCGSIQYSGIFMLDRYMKGDGPMCFDGKRLIVPTGLGPSSKLRRASILDFGV</sequence>
<evidence type="ECO:0000313" key="4">
    <source>
        <dbReference type="Proteomes" id="UP000078595"/>
    </source>
</evidence>
<dbReference type="OrthoDB" id="10682665at2759"/>
<dbReference type="AlphaFoldDB" id="A0A1A6A525"/>
<evidence type="ECO:0000313" key="3">
    <source>
        <dbReference type="EMBL" id="WWC61935.1"/>
    </source>
</evidence>
<dbReference type="CDD" id="cd09917">
    <property type="entry name" value="F-box_SF"/>
    <property type="match status" value="1"/>
</dbReference>
<dbReference type="Proteomes" id="UP000078595">
    <property type="component" value="Chromosome 5"/>
</dbReference>
<dbReference type="EMBL" id="CP144534">
    <property type="protein sequence ID" value="WWC61935.1"/>
    <property type="molecule type" value="Genomic_DNA"/>
</dbReference>
<accession>A0A1A6A525</accession>
<organism evidence="2">
    <name type="scientific">Kwoniella dejecticola CBS 10117</name>
    <dbReference type="NCBI Taxonomy" id="1296121"/>
    <lineage>
        <taxon>Eukaryota</taxon>
        <taxon>Fungi</taxon>
        <taxon>Dikarya</taxon>
        <taxon>Basidiomycota</taxon>
        <taxon>Agaricomycotina</taxon>
        <taxon>Tremellomycetes</taxon>
        <taxon>Tremellales</taxon>
        <taxon>Cryptococcaceae</taxon>
        <taxon>Kwoniella</taxon>
    </lineage>
</organism>
<dbReference type="InterPro" id="IPR036047">
    <property type="entry name" value="F-box-like_dom_sf"/>
</dbReference>
<evidence type="ECO:0000313" key="2">
    <source>
        <dbReference type="EMBL" id="OBR85170.1"/>
    </source>
</evidence>
<dbReference type="SUPFAM" id="SSF81383">
    <property type="entry name" value="F-box domain"/>
    <property type="match status" value="1"/>
</dbReference>
<feature type="domain" description="F-box" evidence="1">
    <location>
        <begin position="2"/>
        <end position="38"/>
    </location>
</feature>
<evidence type="ECO:0000259" key="1">
    <source>
        <dbReference type="Pfam" id="PF00646"/>
    </source>
</evidence>
<reference evidence="3" key="2">
    <citation type="submission" date="2013-07" db="EMBL/GenBank/DDBJ databases">
        <authorList>
            <consortium name="The Broad Institute Genome Sequencing Platform"/>
            <person name="Cuomo C."/>
            <person name="Litvintseva A."/>
            <person name="Chen Y."/>
            <person name="Heitman J."/>
            <person name="Sun S."/>
            <person name="Springer D."/>
            <person name="Dromer F."/>
            <person name="Young S.K."/>
            <person name="Zeng Q."/>
            <person name="Gargeya S."/>
            <person name="Fitzgerald M."/>
            <person name="Abouelleil A."/>
            <person name="Alvarado L."/>
            <person name="Berlin A.M."/>
            <person name="Chapman S.B."/>
            <person name="Dewar J."/>
            <person name="Goldberg J."/>
            <person name="Griggs A."/>
            <person name="Gujja S."/>
            <person name="Hansen M."/>
            <person name="Howarth C."/>
            <person name="Imamovic A."/>
            <person name="Larimer J."/>
            <person name="McCowan C."/>
            <person name="Murphy C."/>
            <person name="Pearson M."/>
            <person name="Priest M."/>
            <person name="Roberts A."/>
            <person name="Saif S."/>
            <person name="Shea T."/>
            <person name="Sykes S."/>
            <person name="Wortman J."/>
            <person name="Nusbaum C."/>
            <person name="Birren B."/>
        </authorList>
    </citation>
    <scope>NUCLEOTIDE SEQUENCE</scope>
    <source>
        <strain evidence="3">CBS 10117</strain>
    </source>
</reference>
<keyword evidence="4" id="KW-1185">Reference proteome</keyword>
<dbReference type="KEGG" id="kdj:28968201"/>
<dbReference type="EMBL" id="KI894031">
    <property type="protein sequence ID" value="OBR85170.1"/>
    <property type="molecule type" value="Genomic_DNA"/>
</dbReference>
<proteinExistence type="predicted"/>
<gene>
    <name evidence="2" type="ORF">I303_04502</name>
    <name evidence="3" type="ORF">I303_104521</name>
</gene>
<dbReference type="GeneID" id="28968201"/>
<dbReference type="VEuPathDB" id="FungiDB:I303_04502"/>
<name>A0A1A6A525_9TREE</name>
<protein>
    <recommendedName>
        <fullName evidence="1">F-box domain-containing protein</fullName>
    </recommendedName>
</protein>